<dbReference type="GO" id="GO:0016020">
    <property type="term" value="C:membrane"/>
    <property type="evidence" value="ECO:0007669"/>
    <property type="project" value="UniProtKB-SubCell"/>
</dbReference>
<feature type="transmembrane region" description="Helical" evidence="5">
    <location>
        <begin position="12"/>
        <end position="31"/>
    </location>
</feature>
<feature type="transmembrane region" description="Helical" evidence="5">
    <location>
        <begin position="217"/>
        <end position="243"/>
    </location>
</feature>
<dbReference type="InterPro" id="IPR050186">
    <property type="entry name" value="TPT_transporter"/>
</dbReference>
<keyword evidence="2 5" id="KW-0812">Transmembrane</keyword>
<feature type="transmembrane region" description="Helical" evidence="5">
    <location>
        <begin position="123"/>
        <end position="145"/>
    </location>
</feature>
<dbReference type="PANTHER" id="PTHR11132">
    <property type="entry name" value="SOLUTE CARRIER FAMILY 35"/>
    <property type="match status" value="1"/>
</dbReference>
<sequence length="247" mass="27236">MFSRCNNNNNNNNLCNISGWFTTILGIATYIQLLHTIWRTIFLWVSVLLYINILFLRGRHSVLTHVALIAMVAGAFVAVGLSGDISFDPVGYSFIFINNVSTAAKGLLAKSRLSKYNFSSTTLLFYNSIFMLPFMTFLAVSTGPIRSVIGFPLWTDYFFVAGFIFSCLAAVILQFFTFECTRLTSALTTSIVGVMKVPGKTFSTIVSYGGMLVGNDYVFTVVNFCGITISTFGAIIYGVSMYLSKHG</sequence>
<keyword evidence="4 5" id="KW-0472">Membrane</keyword>
<evidence type="ECO:0000256" key="3">
    <source>
        <dbReference type="ARBA" id="ARBA00022989"/>
    </source>
</evidence>
<evidence type="ECO:0000256" key="4">
    <source>
        <dbReference type="ARBA" id="ARBA00023136"/>
    </source>
</evidence>
<dbReference type="OrthoDB" id="417037at2759"/>
<evidence type="ECO:0000256" key="2">
    <source>
        <dbReference type="ARBA" id="ARBA00022692"/>
    </source>
</evidence>
<dbReference type="Proteomes" id="UP000282613">
    <property type="component" value="Unassembled WGS sequence"/>
</dbReference>
<dbReference type="STRING" id="60517.A0A0R3VXN3"/>
<gene>
    <name evidence="6" type="ORF">TASK_LOCUS2178</name>
</gene>
<name>A0A0R3VXN3_TAEAS</name>
<proteinExistence type="predicted"/>
<evidence type="ECO:0000256" key="1">
    <source>
        <dbReference type="ARBA" id="ARBA00004141"/>
    </source>
</evidence>
<dbReference type="EMBL" id="UYRS01001148">
    <property type="protein sequence ID" value="VDK24502.1"/>
    <property type="molecule type" value="Genomic_DNA"/>
</dbReference>
<feature type="transmembrane region" description="Helical" evidence="5">
    <location>
        <begin position="62"/>
        <end position="81"/>
    </location>
</feature>
<dbReference type="WBParaSite" id="TASK_0000217701-mRNA-1">
    <property type="protein sequence ID" value="TASK_0000217701-mRNA-1"/>
    <property type="gene ID" value="TASK_0000217701"/>
</dbReference>
<reference evidence="6 7" key="2">
    <citation type="submission" date="2018-11" db="EMBL/GenBank/DDBJ databases">
        <authorList>
            <consortium name="Pathogen Informatics"/>
        </authorList>
    </citation>
    <scope>NUCLEOTIDE SEQUENCE [LARGE SCALE GENOMIC DNA]</scope>
</reference>
<dbReference type="AlphaFoldDB" id="A0A0R3VXN3"/>
<comment type="subcellular location">
    <subcellularLocation>
        <location evidence="1">Membrane</location>
        <topology evidence="1">Multi-pass membrane protein</topology>
    </subcellularLocation>
</comment>
<feature type="transmembrane region" description="Helical" evidence="5">
    <location>
        <begin position="37"/>
        <end position="55"/>
    </location>
</feature>
<keyword evidence="7" id="KW-1185">Reference proteome</keyword>
<keyword evidence="3 5" id="KW-1133">Transmembrane helix</keyword>
<reference evidence="8" key="1">
    <citation type="submission" date="2017-02" db="UniProtKB">
        <authorList>
            <consortium name="WormBaseParasite"/>
        </authorList>
    </citation>
    <scope>IDENTIFICATION</scope>
</reference>
<feature type="transmembrane region" description="Helical" evidence="5">
    <location>
        <begin position="157"/>
        <end position="176"/>
    </location>
</feature>
<accession>A0A0R3VXN3</accession>
<protein>
    <submittedName>
        <fullName evidence="8">TPT domain-containing protein</fullName>
    </submittedName>
</protein>
<evidence type="ECO:0000313" key="8">
    <source>
        <dbReference type="WBParaSite" id="TASK_0000217701-mRNA-1"/>
    </source>
</evidence>
<evidence type="ECO:0000313" key="7">
    <source>
        <dbReference type="Proteomes" id="UP000282613"/>
    </source>
</evidence>
<evidence type="ECO:0000256" key="5">
    <source>
        <dbReference type="SAM" id="Phobius"/>
    </source>
</evidence>
<evidence type="ECO:0000313" key="6">
    <source>
        <dbReference type="EMBL" id="VDK24502.1"/>
    </source>
</evidence>
<organism evidence="8">
    <name type="scientific">Taenia asiatica</name>
    <name type="common">Asian tapeworm</name>
    <dbReference type="NCBI Taxonomy" id="60517"/>
    <lineage>
        <taxon>Eukaryota</taxon>
        <taxon>Metazoa</taxon>
        <taxon>Spiralia</taxon>
        <taxon>Lophotrochozoa</taxon>
        <taxon>Platyhelminthes</taxon>
        <taxon>Cestoda</taxon>
        <taxon>Eucestoda</taxon>
        <taxon>Cyclophyllidea</taxon>
        <taxon>Taeniidae</taxon>
        <taxon>Taenia</taxon>
    </lineage>
</organism>